<accession>A0A1A9AEH7</accession>
<sequence>MVSRLARGALALTLAFGGSTFVAVGPAEAAAKQYKNCTELRKVYKHGVGKKGAKDKVRGTTKPVTNFTVNNAVYAKNTRLDRDKDGIACEKR</sequence>
<evidence type="ECO:0000256" key="1">
    <source>
        <dbReference type="SAM" id="SignalP"/>
    </source>
</evidence>
<dbReference type="InterPro" id="IPR008613">
    <property type="entry name" value="Excalibur_Ca-bd_domain"/>
</dbReference>
<keyword evidence="1" id="KW-0732">Signal</keyword>
<feature type="chain" id="PRO_5008383467" evidence="1">
    <location>
        <begin position="30"/>
        <end position="92"/>
    </location>
</feature>
<dbReference type="Proteomes" id="UP000198765">
    <property type="component" value="Chromosome I"/>
</dbReference>
<feature type="signal peptide" evidence="1">
    <location>
        <begin position="1"/>
        <end position="29"/>
    </location>
</feature>
<dbReference type="EMBL" id="LT594324">
    <property type="protein sequence ID" value="SBT54544.1"/>
    <property type="molecule type" value="Genomic_DNA"/>
</dbReference>
<dbReference type="PATRIC" id="fig|299146.4.peg.5688"/>
<name>A0A1A9AEH7_9ACTN</name>
<organism evidence="3 4">
    <name type="scientific">Micromonospora narathiwatensis</name>
    <dbReference type="NCBI Taxonomy" id="299146"/>
    <lineage>
        <taxon>Bacteria</taxon>
        <taxon>Bacillati</taxon>
        <taxon>Actinomycetota</taxon>
        <taxon>Actinomycetes</taxon>
        <taxon>Micromonosporales</taxon>
        <taxon>Micromonosporaceae</taxon>
        <taxon>Micromonospora</taxon>
    </lineage>
</organism>
<feature type="domain" description="Excalibur calcium-binding" evidence="2">
    <location>
        <begin position="33"/>
        <end position="90"/>
    </location>
</feature>
<dbReference type="OrthoDB" id="2735480at2"/>
<dbReference type="RefSeq" id="WP_091201093.1">
    <property type="nucleotide sequence ID" value="NZ_LT594324.1"/>
</dbReference>
<dbReference type="SMART" id="SM00894">
    <property type="entry name" value="Excalibur"/>
    <property type="match status" value="1"/>
</dbReference>
<dbReference type="AlphaFoldDB" id="A0A1A9AEH7"/>
<evidence type="ECO:0000259" key="2">
    <source>
        <dbReference type="SMART" id="SM00894"/>
    </source>
</evidence>
<evidence type="ECO:0000313" key="3">
    <source>
        <dbReference type="EMBL" id="SBT54544.1"/>
    </source>
</evidence>
<protein>
    <submittedName>
        <fullName evidence="3">Excalibur calcium-binding domain-containing protein</fullName>
    </submittedName>
</protein>
<reference evidence="3 4" key="1">
    <citation type="submission" date="2016-06" db="EMBL/GenBank/DDBJ databases">
        <authorList>
            <person name="Kjaerup R.B."/>
            <person name="Dalgaard T.S."/>
            <person name="Juul-Madsen H.R."/>
        </authorList>
    </citation>
    <scope>NUCLEOTIDE SEQUENCE [LARGE SCALE GENOMIC DNA]</scope>
    <source>
        <strain evidence="3 4">DSM 45248</strain>
    </source>
</reference>
<gene>
    <name evidence="3" type="ORF">GA0070621_5514</name>
</gene>
<evidence type="ECO:0000313" key="4">
    <source>
        <dbReference type="Proteomes" id="UP000198765"/>
    </source>
</evidence>
<keyword evidence="4" id="KW-1185">Reference proteome</keyword>
<proteinExistence type="predicted"/>
<dbReference type="Pfam" id="PF05901">
    <property type="entry name" value="Excalibur"/>
    <property type="match status" value="1"/>
</dbReference>